<comment type="caution">
    <text evidence="1">The sequence shown here is derived from an EMBL/GenBank/DDBJ whole genome shotgun (WGS) entry which is preliminary data.</text>
</comment>
<keyword evidence="1" id="KW-0378">Hydrolase</keyword>
<keyword evidence="2" id="KW-1185">Reference proteome</keyword>
<gene>
    <name evidence="1" type="ORF">ATK86_6453</name>
</gene>
<evidence type="ECO:0000313" key="2">
    <source>
        <dbReference type="Proteomes" id="UP000233766"/>
    </source>
</evidence>
<dbReference type="SUPFAM" id="SSF54637">
    <property type="entry name" value="Thioesterase/thiol ester dehydrase-isomerase"/>
    <property type="match status" value="1"/>
</dbReference>
<dbReference type="Proteomes" id="UP000233766">
    <property type="component" value="Unassembled WGS sequence"/>
</dbReference>
<dbReference type="Gene3D" id="3.10.129.10">
    <property type="entry name" value="Hotdog Thioesterase"/>
    <property type="match status" value="1"/>
</dbReference>
<evidence type="ECO:0000313" key="1">
    <source>
        <dbReference type="EMBL" id="PKV81971.1"/>
    </source>
</evidence>
<dbReference type="AlphaFoldDB" id="A0A2N3VK28"/>
<organism evidence="1 2">
    <name type="scientific">Nocardia fluminea</name>
    <dbReference type="NCBI Taxonomy" id="134984"/>
    <lineage>
        <taxon>Bacteria</taxon>
        <taxon>Bacillati</taxon>
        <taxon>Actinomycetota</taxon>
        <taxon>Actinomycetes</taxon>
        <taxon>Mycobacteriales</taxon>
        <taxon>Nocardiaceae</taxon>
        <taxon>Nocardia</taxon>
    </lineage>
</organism>
<dbReference type="EMBL" id="PJMW01000002">
    <property type="protein sequence ID" value="PKV81971.1"/>
    <property type="molecule type" value="Genomic_DNA"/>
</dbReference>
<dbReference type="GO" id="GO:0016787">
    <property type="term" value="F:hydrolase activity"/>
    <property type="evidence" value="ECO:0007669"/>
    <property type="project" value="UniProtKB-KW"/>
</dbReference>
<reference evidence="1 2" key="1">
    <citation type="submission" date="2017-12" db="EMBL/GenBank/DDBJ databases">
        <title>Sequencing the genomes of 1000 Actinobacteria strains.</title>
        <authorList>
            <person name="Klenk H.-P."/>
        </authorList>
    </citation>
    <scope>NUCLEOTIDE SEQUENCE [LARGE SCALE GENOMIC DNA]</scope>
    <source>
        <strain evidence="1 2">DSM 44489</strain>
    </source>
</reference>
<accession>A0A2N3VK28</accession>
<proteinExistence type="predicted"/>
<dbReference type="CDD" id="cd00586">
    <property type="entry name" value="4HBT"/>
    <property type="match status" value="1"/>
</dbReference>
<sequence length="134" mass="14751">MGRLGTSELIEIPVRWTDVDAYQHVSHMALVALLDDGRGRWLERVIGPQAPGWEYVVARLEVDFRAPAVLGERALFGSFTIEHVGTSSVRLRERLLTASEVVVVDAVCVVVAWDRRQSVSRALTGVEKSLLVGG</sequence>
<dbReference type="InterPro" id="IPR029069">
    <property type="entry name" value="HotDog_dom_sf"/>
</dbReference>
<protein>
    <submittedName>
        <fullName evidence="1">Acyl-CoA thioester hydrolase/thioesterase-3</fullName>
    </submittedName>
</protein>
<dbReference type="Pfam" id="PF13279">
    <property type="entry name" value="4HBT_2"/>
    <property type="match status" value="1"/>
</dbReference>
<name>A0A2N3VK28_9NOCA</name>